<dbReference type="InterPro" id="IPR049809">
    <property type="entry name" value="YehF/YfeS-like_WGR"/>
</dbReference>
<dbReference type="SUPFAM" id="SSF142921">
    <property type="entry name" value="WGR domain-like"/>
    <property type="match status" value="1"/>
</dbReference>
<protein>
    <submittedName>
        <fullName evidence="2">WGR domain-containing protein</fullName>
    </submittedName>
</protein>
<dbReference type="RefSeq" id="WP_282588898.1">
    <property type="nucleotide sequence ID" value="NZ_JAMOIM010000053.1"/>
</dbReference>
<feature type="domain" description="WGR" evidence="1">
    <location>
        <begin position="1"/>
        <end position="99"/>
    </location>
</feature>
<dbReference type="Pfam" id="PF05406">
    <property type="entry name" value="WGR"/>
    <property type="match status" value="1"/>
</dbReference>
<dbReference type="Proteomes" id="UP001165667">
    <property type="component" value="Unassembled WGS sequence"/>
</dbReference>
<comment type="caution">
    <text evidence="2">The sequence shown here is derived from an EMBL/GenBank/DDBJ whole genome shotgun (WGS) entry which is preliminary data.</text>
</comment>
<dbReference type="CDD" id="cd07996">
    <property type="entry name" value="WGR_MMR_like"/>
    <property type="match status" value="1"/>
</dbReference>
<organism evidence="2 3">
    <name type="scientific">Lichenifustis flavocetrariae</name>
    <dbReference type="NCBI Taxonomy" id="2949735"/>
    <lineage>
        <taxon>Bacteria</taxon>
        <taxon>Pseudomonadati</taxon>
        <taxon>Pseudomonadota</taxon>
        <taxon>Alphaproteobacteria</taxon>
        <taxon>Hyphomicrobiales</taxon>
        <taxon>Lichenihabitantaceae</taxon>
        <taxon>Lichenifustis</taxon>
    </lineage>
</organism>
<dbReference type="InterPro" id="IPR036930">
    <property type="entry name" value="WGR_dom_sf"/>
</dbReference>
<gene>
    <name evidence="2" type="ORF">M8523_31920</name>
</gene>
<dbReference type="AlphaFoldDB" id="A0AA41Z3U8"/>
<name>A0AA41Z3U8_9HYPH</name>
<dbReference type="SMART" id="SM00773">
    <property type="entry name" value="WGR"/>
    <property type="match status" value="1"/>
</dbReference>
<sequence>MSDALSGSAVSVQLLVLDRIEESSNMARYYVLTVEPTLFGDMALVREWGRIGVSCRRRLDLYPDDAAAKVALDTWLRRKSKRGYVLRDACGPRRLAGTAG</sequence>
<evidence type="ECO:0000313" key="3">
    <source>
        <dbReference type="Proteomes" id="UP001165667"/>
    </source>
</evidence>
<keyword evidence="3" id="KW-1185">Reference proteome</keyword>
<evidence type="ECO:0000259" key="1">
    <source>
        <dbReference type="PROSITE" id="PS51977"/>
    </source>
</evidence>
<accession>A0AA41Z3U8</accession>
<dbReference type="EMBL" id="JAMOIM010000053">
    <property type="protein sequence ID" value="MCW6512521.1"/>
    <property type="molecule type" value="Genomic_DNA"/>
</dbReference>
<dbReference type="InterPro" id="IPR008893">
    <property type="entry name" value="WGR_domain"/>
</dbReference>
<reference evidence="2" key="1">
    <citation type="submission" date="2022-05" db="EMBL/GenBank/DDBJ databases">
        <authorList>
            <person name="Pankratov T."/>
        </authorList>
    </citation>
    <scope>NUCLEOTIDE SEQUENCE</scope>
    <source>
        <strain evidence="2">BP6-180914</strain>
    </source>
</reference>
<evidence type="ECO:0000313" key="2">
    <source>
        <dbReference type="EMBL" id="MCW6512521.1"/>
    </source>
</evidence>
<dbReference type="PROSITE" id="PS51977">
    <property type="entry name" value="WGR"/>
    <property type="match status" value="1"/>
</dbReference>
<proteinExistence type="predicted"/>